<evidence type="ECO:0000313" key="1">
    <source>
        <dbReference type="Proteomes" id="UP000887565"/>
    </source>
</evidence>
<sequence>MVIVNQSIYREPGKKIHDAVKHVSRNREFYPLFGERRRSKNSDTTEASTVSNDRNRLLLRKLSLINHFSSSSLNFRTKKNCVSFFSHSYSPFYDDEEAINREGKFSCHQPNNEECSKNFEQDKKYLSKYHFKTSFNISCHHMKIESHVIKRCTAIQQTFSGPPESRQMTEDTLEMQTSGCSRHAMGANA</sequence>
<evidence type="ECO:0000313" key="2">
    <source>
        <dbReference type="WBParaSite" id="nRc.2.0.1.t27911-RA"/>
    </source>
</evidence>
<protein>
    <submittedName>
        <fullName evidence="2">Uncharacterized protein</fullName>
    </submittedName>
</protein>
<proteinExistence type="predicted"/>
<dbReference type="Proteomes" id="UP000887565">
    <property type="component" value="Unplaced"/>
</dbReference>
<dbReference type="WBParaSite" id="nRc.2.0.1.t27911-RA">
    <property type="protein sequence ID" value="nRc.2.0.1.t27911-RA"/>
    <property type="gene ID" value="nRc.2.0.1.g27911"/>
</dbReference>
<name>A0A915JPR7_ROMCU</name>
<organism evidence="1 2">
    <name type="scientific">Romanomermis culicivorax</name>
    <name type="common">Nematode worm</name>
    <dbReference type="NCBI Taxonomy" id="13658"/>
    <lineage>
        <taxon>Eukaryota</taxon>
        <taxon>Metazoa</taxon>
        <taxon>Ecdysozoa</taxon>
        <taxon>Nematoda</taxon>
        <taxon>Enoplea</taxon>
        <taxon>Dorylaimia</taxon>
        <taxon>Mermithida</taxon>
        <taxon>Mermithoidea</taxon>
        <taxon>Mermithidae</taxon>
        <taxon>Romanomermis</taxon>
    </lineage>
</organism>
<keyword evidence="1" id="KW-1185">Reference proteome</keyword>
<reference evidence="2" key="1">
    <citation type="submission" date="2022-11" db="UniProtKB">
        <authorList>
            <consortium name="WormBaseParasite"/>
        </authorList>
    </citation>
    <scope>IDENTIFICATION</scope>
</reference>
<accession>A0A915JPR7</accession>
<dbReference type="AlphaFoldDB" id="A0A915JPR7"/>